<name>A0AAW9R6Q5_9GAMM</name>
<dbReference type="InterPro" id="IPR009923">
    <property type="entry name" value="Dodecin"/>
</dbReference>
<dbReference type="RefSeq" id="WP_354695146.1">
    <property type="nucleotide sequence ID" value="NZ_JAZHOG010000005.1"/>
</dbReference>
<evidence type="ECO:0000313" key="2">
    <source>
        <dbReference type="Proteomes" id="UP001359886"/>
    </source>
</evidence>
<sequence length="68" mass="7638">MSVARVTEIISSSNESFEDAVRSGLKRASKTLKNVRGAWVEGQKVDCDSDGFIREYRVILKVTFVLED</sequence>
<dbReference type="PANTHER" id="PTHR39324">
    <property type="entry name" value="CALCIUM DODECIN"/>
    <property type="match status" value="1"/>
</dbReference>
<evidence type="ECO:0000313" key="1">
    <source>
        <dbReference type="EMBL" id="MEJ8567824.1"/>
    </source>
</evidence>
<dbReference type="EMBL" id="JAZHOG010000005">
    <property type="protein sequence ID" value="MEJ8567824.1"/>
    <property type="molecule type" value="Genomic_DNA"/>
</dbReference>
<organism evidence="1 2">
    <name type="scientific">Elongatibacter sediminis</name>
    <dbReference type="NCBI Taxonomy" id="3119006"/>
    <lineage>
        <taxon>Bacteria</taxon>
        <taxon>Pseudomonadati</taxon>
        <taxon>Pseudomonadota</taxon>
        <taxon>Gammaproteobacteria</taxon>
        <taxon>Chromatiales</taxon>
        <taxon>Wenzhouxiangellaceae</taxon>
        <taxon>Elongatibacter</taxon>
    </lineage>
</organism>
<proteinExistence type="predicted"/>
<reference evidence="1 2" key="1">
    <citation type="submission" date="2024-02" db="EMBL/GenBank/DDBJ databases">
        <title>A novel Wenzhouxiangellaceae bacterium, isolated from coastal sediments.</title>
        <authorList>
            <person name="Du Z.-J."/>
            <person name="Ye Y.-Q."/>
            <person name="Zhang X.-Y."/>
        </authorList>
    </citation>
    <scope>NUCLEOTIDE SEQUENCE [LARGE SCALE GENOMIC DNA]</scope>
    <source>
        <strain evidence="1 2">CH-27</strain>
    </source>
</reference>
<comment type="caution">
    <text evidence="1">The sequence shown here is derived from an EMBL/GenBank/DDBJ whole genome shotgun (WGS) entry which is preliminary data.</text>
</comment>
<gene>
    <name evidence="1" type="ORF">V3330_09325</name>
</gene>
<dbReference type="InterPro" id="IPR036694">
    <property type="entry name" value="Dodecin-like_sf"/>
</dbReference>
<keyword evidence="2" id="KW-1185">Reference proteome</keyword>
<dbReference type="PANTHER" id="PTHR39324:SF1">
    <property type="entry name" value="CALCIUM DODECIN"/>
    <property type="match status" value="1"/>
</dbReference>
<dbReference type="Pfam" id="PF07311">
    <property type="entry name" value="Dodecin"/>
    <property type="match status" value="1"/>
</dbReference>
<dbReference type="AlphaFoldDB" id="A0AAW9R6Q5"/>
<dbReference type="Gene3D" id="3.30.1660.10">
    <property type="entry name" value="Flavin-binding protein dodecin"/>
    <property type="match status" value="1"/>
</dbReference>
<dbReference type="InterPro" id="IPR025543">
    <property type="entry name" value="Dodecin-like"/>
</dbReference>
<dbReference type="Proteomes" id="UP001359886">
    <property type="component" value="Unassembled WGS sequence"/>
</dbReference>
<protein>
    <submittedName>
        <fullName evidence="1">Dodecin family protein</fullName>
    </submittedName>
</protein>
<accession>A0AAW9R6Q5</accession>
<dbReference type="SUPFAM" id="SSF89807">
    <property type="entry name" value="Dodecin-like"/>
    <property type="match status" value="1"/>
</dbReference>